<dbReference type="InterPro" id="IPR005181">
    <property type="entry name" value="SASA"/>
</dbReference>
<reference evidence="6" key="1">
    <citation type="submission" date="2022-06" db="EMBL/GenBank/DDBJ databases">
        <title>Solitalea sp. MAHUQ-68 isolated from rhizospheric soil.</title>
        <authorList>
            <person name="Huq M.A."/>
        </authorList>
    </citation>
    <scope>NUCLEOTIDE SEQUENCE</scope>
    <source>
        <strain evidence="6">MAHUQ-68</strain>
    </source>
</reference>
<evidence type="ECO:0000256" key="3">
    <source>
        <dbReference type="SAM" id="SignalP"/>
    </source>
</evidence>
<dbReference type="RefSeq" id="WP_252586983.1">
    <property type="nucleotide sequence ID" value="NZ_JAMWYS010000024.1"/>
</dbReference>
<organism evidence="6 7">
    <name type="scientific">Solitalea agri</name>
    <dbReference type="NCBI Taxonomy" id="2953739"/>
    <lineage>
        <taxon>Bacteria</taxon>
        <taxon>Pseudomonadati</taxon>
        <taxon>Bacteroidota</taxon>
        <taxon>Sphingobacteriia</taxon>
        <taxon>Sphingobacteriales</taxon>
        <taxon>Sphingobacteriaceae</taxon>
        <taxon>Solitalea</taxon>
    </lineage>
</organism>
<dbReference type="Pfam" id="PF13364">
    <property type="entry name" value="BetaGal_ABD2"/>
    <property type="match status" value="1"/>
</dbReference>
<feature type="domain" description="Sialate O-acetylesterase" evidence="4">
    <location>
        <begin position="102"/>
        <end position="202"/>
    </location>
</feature>
<keyword evidence="1" id="KW-0378">Hydrolase</keyword>
<dbReference type="SUPFAM" id="SSF49785">
    <property type="entry name" value="Galactose-binding domain-like"/>
    <property type="match status" value="1"/>
</dbReference>
<feature type="domain" description="Beta-galactosidase jelly roll" evidence="5">
    <location>
        <begin position="285"/>
        <end position="363"/>
    </location>
</feature>
<dbReference type="EMBL" id="JAMWYS010000024">
    <property type="protein sequence ID" value="MCO4292512.1"/>
    <property type="molecule type" value="Genomic_DNA"/>
</dbReference>
<dbReference type="Gene3D" id="3.40.50.1110">
    <property type="entry name" value="SGNH hydrolase"/>
    <property type="match status" value="2"/>
</dbReference>
<dbReference type="Proteomes" id="UP001155182">
    <property type="component" value="Unassembled WGS sequence"/>
</dbReference>
<dbReference type="InterPro" id="IPR025300">
    <property type="entry name" value="BetaGal_jelly_roll_dom"/>
</dbReference>
<dbReference type="Pfam" id="PF03629">
    <property type="entry name" value="SASA"/>
    <property type="match status" value="2"/>
</dbReference>
<evidence type="ECO:0000259" key="5">
    <source>
        <dbReference type="Pfam" id="PF13364"/>
    </source>
</evidence>
<gene>
    <name evidence="6" type="ORF">NF867_06540</name>
</gene>
<feature type="signal peptide" evidence="3">
    <location>
        <begin position="1"/>
        <end position="19"/>
    </location>
</feature>
<keyword evidence="3" id="KW-0732">Signal</keyword>
<evidence type="ECO:0000313" key="6">
    <source>
        <dbReference type="EMBL" id="MCO4292512.1"/>
    </source>
</evidence>
<dbReference type="InterPro" id="IPR039329">
    <property type="entry name" value="SIAE"/>
</dbReference>
<dbReference type="GO" id="GO:0005975">
    <property type="term" value="P:carbohydrate metabolic process"/>
    <property type="evidence" value="ECO:0007669"/>
    <property type="project" value="TreeGrafter"/>
</dbReference>
<evidence type="ECO:0000313" key="7">
    <source>
        <dbReference type="Proteomes" id="UP001155182"/>
    </source>
</evidence>
<comment type="caution">
    <text evidence="6">The sequence shown here is derived from an EMBL/GenBank/DDBJ whole genome shotgun (WGS) entry which is preliminary data.</text>
</comment>
<name>A0A9X2F0S2_9SPHI</name>
<dbReference type="GO" id="GO:0004553">
    <property type="term" value="F:hydrolase activity, hydrolyzing O-glycosyl compounds"/>
    <property type="evidence" value="ECO:0007669"/>
    <property type="project" value="UniProtKB-ARBA"/>
</dbReference>
<evidence type="ECO:0000259" key="4">
    <source>
        <dbReference type="Pfam" id="PF03629"/>
    </source>
</evidence>
<proteinExistence type="predicted"/>
<evidence type="ECO:0000256" key="2">
    <source>
        <dbReference type="ARBA" id="ARBA00023295"/>
    </source>
</evidence>
<feature type="chain" id="PRO_5040830078" evidence="3">
    <location>
        <begin position="20"/>
        <end position="656"/>
    </location>
</feature>
<dbReference type="GO" id="GO:0001681">
    <property type="term" value="F:sialate O-acetylesterase activity"/>
    <property type="evidence" value="ECO:0007669"/>
    <property type="project" value="InterPro"/>
</dbReference>
<feature type="domain" description="Sialate O-acetylesterase" evidence="4">
    <location>
        <begin position="415"/>
        <end position="529"/>
    </location>
</feature>
<dbReference type="SUPFAM" id="SSF52266">
    <property type="entry name" value="SGNH hydrolase"/>
    <property type="match status" value="1"/>
</dbReference>
<protein>
    <submittedName>
        <fullName evidence="6">Beta galactosidase jelly roll domain-containing protein</fullName>
    </submittedName>
</protein>
<sequence length="656" mass="73644">MKKAALLFVLSVFASTLKAEVKLPALVGDHMVLQRNRPINIWGYANSGEAVTIDFANKTVKATTAANGKWTALLPAMKAGGPYQMKIKGTNEVLLNDILIGDVWICSGQSNMDFPLKDASNGTVAVEHSANNQIRLFTVEKKIFLQPQEEARGQWSVCSPETTKWFTAVGYFFGKELNQKLNVPIGLIHSCWGGTVVESWISVDGLKGEATFGNKALQTATFDTLSYNNEHRKLNDNWMIKFDNSDLGKLDGKYVWAGNNINTSDWKPIQLPTVWEFLGKGVFEYLDGVVWFRKQFYLTAEDLKSDCMASLGYIQNSDITFVNGIQIGSSTDKWGLMRNYTIPKNLLKEGENTITIRVNNYGGDGGFAAKKEDFYIKTSSGIASLASTWQYKVGYKLSVYDRPEKEFGPNTSPSVLYNSMISPLVNLSIKGAIWYQGESNWDRGYQYRDLFPRMITDWRTQFKQGEFPFLFVQLANHHQKQDQPQNAYWAEVREAQDMTLKLKNTGMITAIDLGDAGNIHPTNKQDVGLRLAWEAERTVYKVSQVGPGPRFKSVEFKEGFALVKFDNVGSGLKMKDQASWLGGFAIAGANQQFVWAEATIIDKNTVKVYQNGISQPIAVRYAWEDNPADASLYSSENLPAFPFRTDDWKRMTAENK</sequence>
<dbReference type="PANTHER" id="PTHR22901">
    <property type="entry name" value="SIALATE O-ACETYLESTERASE"/>
    <property type="match status" value="1"/>
</dbReference>
<keyword evidence="2" id="KW-0326">Glycosidase</keyword>
<keyword evidence="7" id="KW-1185">Reference proteome</keyword>
<accession>A0A9X2F0S2</accession>
<evidence type="ECO:0000256" key="1">
    <source>
        <dbReference type="ARBA" id="ARBA00022801"/>
    </source>
</evidence>
<dbReference type="PANTHER" id="PTHR22901:SF0">
    <property type="entry name" value="SIALATE O-ACETYLESTERASE"/>
    <property type="match status" value="1"/>
</dbReference>
<dbReference type="AlphaFoldDB" id="A0A9X2F0S2"/>
<dbReference type="InterPro" id="IPR008979">
    <property type="entry name" value="Galactose-bd-like_sf"/>
</dbReference>
<dbReference type="InterPro" id="IPR036514">
    <property type="entry name" value="SGNH_hydro_sf"/>
</dbReference>